<dbReference type="EMBL" id="JBHEZX010000006">
    <property type="protein sequence ID" value="MFC1410773.1"/>
    <property type="molecule type" value="Genomic_DNA"/>
</dbReference>
<evidence type="ECO:0000313" key="1">
    <source>
        <dbReference type="EMBL" id="MFC1410773.1"/>
    </source>
</evidence>
<sequence>MMDLTDRLVRYRVLTGENDDPARRGTKNLVARSECALTCSDQDGIDRVIAALESSDIQLKARPADEKFYDWQSTYVEVDPQRATGGRILFGVAWYDEAYFAEKSQAFGNDMHTHMFKALGVEPGAVEVTHWRQTAIAA</sequence>
<evidence type="ECO:0000313" key="2">
    <source>
        <dbReference type="Proteomes" id="UP001592582"/>
    </source>
</evidence>
<dbReference type="RefSeq" id="WP_380509104.1">
    <property type="nucleotide sequence ID" value="NZ_JBHEZX010000006.1"/>
</dbReference>
<reference evidence="1 2" key="1">
    <citation type="submission" date="2024-09" db="EMBL/GenBank/DDBJ databases">
        <authorList>
            <person name="Lee S.D."/>
        </authorList>
    </citation>
    <scope>NUCLEOTIDE SEQUENCE [LARGE SCALE GENOMIC DNA]</scope>
    <source>
        <strain evidence="1 2">N1-1</strain>
    </source>
</reference>
<name>A0ABV6VAW4_9ACTN</name>
<accession>A0ABV6VAW4</accession>
<gene>
    <name evidence="1" type="ORF">ACEZDG_16025</name>
</gene>
<protein>
    <submittedName>
        <fullName evidence="1">Uncharacterized protein</fullName>
    </submittedName>
</protein>
<keyword evidence="2" id="KW-1185">Reference proteome</keyword>
<comment type="caution">
    <text evidence="1">The sequence shown here is derived from an EMBL/GenBank/DDBJ whole genome shotgun (WGS) entry which is preliminary data.</text>
</comment>
<proteinExistence type="predicted"/>
<organism evidence="1 2">
    <name type="scientific">Streptacidiphilus alkalitolerans</name>
    <dbReference type="NCBI Taxonomy" id="3342712"/>
    <lineage>
        <taxon>Bacteria</taxon>
        <taxon>Bacillati</taxon>
        <taxon>Actinomycetota</taxon>
        <taxon>Actinomycetes</taxon>
        <taxon>Kitasatosporales</taxon>
        <taxon>Streptomycetaceae</taxon>
        <taxon>Streptacidiphilus</taxon>
    </lineage>
</organism>
<dbReference type="Proteomes" id="UP001592582">
    <property type="component" value="Unassembled WGS sequence"/>
</dbReference>